<feature type="region of interest" description="Disordered" evidence="1">
    <location>
        <begin position="1"/>
        <end position="20"/>
    </location>
</feature>
<protein>
    <submittedName>
        <fullName evidence="2">Uncharacterized protein</fullName>
    </submittedName>
</protein>
<dbReference type="Proteomes" id="UP000193240">
    <property type="component" value="Unassembled WGS sequence"/>
</dbReference>
<keyword evidence="3" id="KW-1185">Reference proteome</keyword>
<organism evidence="2 3">
    <name type="scientific">Epicoccum nigrum</name>
    <name type="common">Soil fungus</name>
    <name type="synonym">Epicoccum purpurascens</name>
    <dbReference type="NCBI Taxonomy" id="105696"/>
    <lineage>
        <taxon>Eukaryota</taxon>
        <taxon>Fungi</taxon>
        <taxon>Dikarya</taxon>
        <taxon>Ascomycota</taxon>
        <taxon>Pezizomycotina</taxon>
        <taxon>Dothideomycetes</taxon>
        <taxon>Pleosporomycetidae</taxon>
        <taxon>Pleosporales</taxon>
        <taxon>Pleosporineae</taxon>
        <taxon>Didymellaceae</taxon>
        <taxon>Epicoccum</taxon>
    </lineage>
</organism>
<dbReference type="InParanoid" id="A0A1Y2M5M2"/>
<dbReference type="AlphaFoldDB" id="A0A1Y2M5M2"/>
<dbReference type="EMBL" id="KZ107841">
    <property type="protein sequence ID" value="OSS51129.1"/>
    <property type="molecule type" value="Genomic_DNA"/>
</dbReference>
<evidence type="ECO:0000256" key="1">
    <source>
        <dbReference type="SAM" id="MobiDB-lite"/>
    </source>
</evidence>
<evidence type="ECO:0000313" key="2">
    <source>
        <dbReference type="EMBL" id="OSS51129.1"/>
    </source>
</evidence>
<evidence type="ECO:0000313" key="3">
    <source>
        <dbReference type="Proteomes" id="UP000193240"/>
    </source>
</evidence>
<accession>A0A1Y2M5M2</accession>
<name>A0A1Y2M5M2_EPING</name>
<gene>
    <name evidence="2" type="ORF">B5807_04192</name>
</gene>
<proteinExistence type="predicted"/>
<sequence length="103" mass="11436">MSNPVRARARHLPIQPSRSRPVNGANGILLRLWQYPVVWPSFCSTNLPATRGAIRDRSGLDILAIFDGILVRMQTLGNDDQLPETYDGKASSMALGRIHEQIV</sequence>
<reference evidence="2 3" key="1">
    <citation type="journal article" date="2017" name="Genome Announc.">
        <title>Genome sequence of the saprophytic ascomycete Epicoccum nigrum ICMP 19927 strain isolated from New Zealand.</title>
        <authorList>
            <person name="Fokin M."/>
            <person name="Fleetwood D."/>
            <person name="Weir B.S."/>
            <person name="Villas-Boas S.G."/>
        </authorList>
    </citation>
    <scope>NUCLEOTIDE SEQUENCE [LARGE SCALE GENOMIC DNA]</scope>
    <source>
        <strain evidence="2 3">ICMP 19927</strain>
    </source>
</reference>